<dbReference type="GO" id="GO:0005525">
    <property type="term" value="F:GTP binding"/>
    <property type="evidence" value="ECO:0007669"/>
    <property type="project" value="InterPro"/>
</dbReference>
<dbReference type="InterPro" id="IPR001806">
    <property type="entry name" value="Small_GTPase"/>
</dbReference>
<comment type="caution">
    <text evidence="1">The sequence shown here is derived from an EMBL/GenBank/DDBJ whole genome shotgun (WGS) entry which is preliminary data.</text>
</comment>
<name>A0A4Y2U4K4_ARAVE</name>
<dbReference type="OrthoDB" id="9989112at2759"/>
<dbReference type="EMBL" id="BGPR01032812">
    <property type="protein sequence ID" value="GBO06507.1"/>
    <property type="molecule type" value="Genomic_DNA"/>
</dbReference>
<sequence>MISESTQDLLQKTQSMAPTTSSPAQLFFLQFTSFLLADGRNSYAKAWLGEINEYAQDDVVIMLIGNKADAGSDRVVQYEDGERLAKLLSYGHKYSQRNRQLNCISNSDPNFNRTRVARVGPHLYTSPVFRFLIGLATTPPDQKLSLTSLTPEHFTVRPATSCSRSWVAALTIRRNHKEVFRSF</sequence>
<reference evidence="1 2" key="1">
    <citation type="journal article" date="2019" name="Sci. Rep.">
        <title>Orb-weaving spider Araneus ventricosus genome elucidates the spidroin gene catalogue.</title>
        <authorList>
            <person name="Kono N."/>
            <person name="Nakamura H."/>
            <person name="Ohtoshi R."/>
            <person name="Moran D.A.P."/>
            <person name="Shinohara A."/>
            <person name="Yoshida Y."/>
            <person name="Fujiwara M."/>
            <person name="Mori M."/>
            <person name="Tomita M."/>
            <person name="Arakawa K."/>
        </authorList>
    </citation>
    <scope>NUCLEOTIDE SEQUENCE [LARGE SCALE GENOMIC DNA]</scope>
</reference>
<proteinExistence type="predicted"/>
<dbReference type="SUPFAM" id="SSF52540">
    <property type="entry name" value="P-loop containing nucleoside triphosphate hydrolases"/>
    <property type="match status" value="1"/>
</dbReference>
<organism evidence="1 2">
    <name type="scientific">Araneus ventricosus</name>
    <name type="common">Orbweaver spider</name>
    <name type="synonym">Epeira ventricosa</name>
    <dbReference type="NCBI Taxonomy" id="182803"/>
    <lineage>
        <taxon>Eukaryota</taxon>
        <taxon>Metazoa</taxon>
        <taxon>Ecdysozoa</taxon>
        <taxon>Arthropoda</taxon>
        <taxon>Chelicerata</taxon>
        <taxon>Arachnida</taxon>
        <taxon>Araneae</taxon>
        <taxon>Araneomorphae</taxon>
        <taxon>Entelegynae</taxon>
        <taxon>Araneoidea</taxon>
        <taxon>Araneidae</taxon>
        <taxon>Araneus</taxon>
    </lineage>
</organism>
<gene>
    <name evidence="1" type="ORF">AVEN_26905_1</name>
</gene>
<dbReference type="Pfam" id="PF00071">
    <property type="entry name" value="Ras"/>
    <property type="match status" value="1"/>
</dbReference>
<dbReference type="Gene3D" id="3.40.50.300">
    <property type="entry name" value="P-loop containing nucleotide triphosphate hydrolases"/>
    <property type="match status" value="1"/>
</dbReference>
<dbReference type="AlphaFoldDB" id="A0A4Y2U4K4"/>
<accession>A0A4Y2U4K4</accession>
<dbReference type="GO" id="GO:0003924">
    <property type="term" value="F:GTPase activity"/>
    <property type="evidence" value="ECO:0007669"/>
    <property type="project" value="InterPro"/>
</dbReference>
<dbReference type="Proteomes" id="UP000499080">
    <property type="component" value="Unassembled WGS sequence"/>
</dbReference>
<keyword evidence="2" id="KW-1185">Reference proteome</keyword>
<evidence type="ECO:0000313" key="2">
    <source>
        <dbReference type="Proteomes" id="UP000499080"/>
    </source>
</evidence>
<dbReference type="InterPro" id="IPR027417">
    <property type="entry name" value="P-loop_NTPase"/>
</dbReference>
<evidence type="ECO:0000313" key="1">
    <source>
        <dbReference type="EMBL" id="GBO06507.1"/>
    </source>
</evidence>
<protein>
    <submittedName>
        <fullName evidence="1">Uncharacterized protein</fullName>
    </submittedName>
</protein>